<feature type="signal peptide" evidence="1">
    <location>
        <begin position="1"/>
        <end position="21"/>
    </location>
</feature>
<dbReference type="InterPro" id="IPR036415">
    <property type="entry name" value="Lamin_tail_dom_sf"/>
</dbReference>
<feature type="domain" description="LTD" evidence="2">
    <location>
        <begin position="16"/>
        <end position="152"/>
    </location>
</feature>
<evidence type="ECO:0000256" key="1">
    <source>
        <dbReference type="SAM" id="SignalP"/>
    </source>
</evidence>
<dbReference type="RefSeq" id="WP_349245789.1">
    <property type="nucleotide sequence ID" value="NZ_JASCXX010000019.1"/>
</dbReference>
<feature type="domain" description="LTD" evidence="2">
    <location>
        <begin position="956"/>
        <end position="1086"/>
    </location>
</feature>
<keyword evidence="1" id="KW-0732">Signal</keyword>
<gene>
    <name evidence="3" type="ORF">QJ522_15060</name>
</gene>
<dbReference type="Pfam" id="PF00932">
    <property type="entry name" value="LTD"/>
    <property type="match status" value="2"/>
</dbReference>
<comment type="caution">
    <text evidence="3">The sequence shown here is derived from an EMBL/GenBank/DDBJ whole genome shotgun (WGS) entry which is preliminary data.</text>
</comment>
<name>A0AAW6U3A3_9BACT</name>
<keyword evidence="3" id="KW-0418">Kinase</keyword>
<evidence type="ECO:0000313" key="4">
    <source>
        <dbReference type="Proteomes" id="UP001431776"/>
    </source>
</evidence>
<dbReference type="EMBL" id="JASCXX010000019">
    <property type="protein sequence ID" value="MDI6450379.1"/>
    <property type="molecule type" value="Genomic_DNA"/>
</dbReference>
<keyword evidence="3" id="KW-0808">Transferase</keyword>
<dbReference type="PROSITE" id="PS51841">
    <property type="entry name" value="LTD"/>
    <property type="match status" value="2"/>
</dbReference>
<dbReference type="GO" id="GO:0016301">
    <property type="term" value="F:kinase activity"/>
    <property type="evidence" value="ECO:0007669"/>
    <property type="project" value="UniProtKB-KW"/>
</dbReference>
<dbReference type="InterPro" id="IPR059177">
    <property type="entry name" value="GH29D-like_dom"/>
</dbReference>
<feature type="chain" id="PRO_5043891132" evidence="1">
    <location>
        <begin position="22"/>
        <end position="1125"/>
    </location>
</feature>
<reference evidence="3" key="1">
    <citation type="submission" date="2023-05" db="EMBL/GenBank/DDBJ databases">
        <title>Anaerotaeda fermentans gen. nov., sp. nov., a novel anaerobic planctomycete of the new family within the order Sedimentisphaerales isolated from Taman Peninsula, Russia.</title>
        <authorList>
            <person name="Khomyakova M.A."/>
            <person name="Merkel A.Y."/>
            <person name="Slobodkin A.I."/>
        </authorList>
    </citation>
    <scope>NUCLEOTIDE SEQUENCE</scope>
    <source>
        <strain evidence="3">M17dextr</strain>
    </source>
</reference>
<dbReference type="AlphaFoldDB" id="A0AAW6U3A3"/>
<organism evidence="3 4">
    <name type="scientific">Anaerobaca lacustris</name>
    <dbReference type="NCBI Taxonomy" id="3044600"/>
    <lineage>
        <taxon>Bacteria</taxon>
        <taxon>Pseudomonadati</taxon>
        <taxon>Planctomycetota</taxon>
        <taxon>Phycisphaerae</taxon>
        <taxon>Sedimentisphaerales</taxon>
        <taxon>Anaerobacaceae</taxon>
        <taxon>Anaerobaca</taxon>
    </lineage>
</organism>
<evidence type="ECO:0000313" key="3">
    <source>
        <dbReference type="EMBL" id="MDI6450379.1"/>
    </source>
</evidence>
<evidence type="ECO:0000259" key="2">
    <source>
        <dbReference type="PROSITE" id="PS51841"/>
    </source>
</evidence>
<dbReference type="InterPro" id="IPR014867">
    <property type="entry name" value="Spore_coat_CotH_CotH2/3/7"/>
</dbReference>
<dbReference type="Pfam" id="PF08757">
    <property type="entry name" value="CotH"/>
    <property type="match status" value="1"/>
</dbReference>
<dbReference type="InterPro" id="IPR001322">
    <property type="entry name" value="Lamin_tail_dom"/>
</dbReference>
<accession>A0AAW6U3A3</accession>
<dbReference type="Gene3D" id="2.60.120.260">
    <property type="entry name" value="Galactose-binding domain-like"/>
    <property type="match status" value="1"/>
</dbReference>
<dbReference type="Gene3D" id="2.60.40.1260">
    <property type="entry name" value="Lamin Tail domain"/>
    <property type="match status" value="1"/>
</dbReference>
<keyword evidence="4" id="KW-1185">Reference proteome</keyword>
<dbReference type="Pfam" id="PF13290">
    <property type="entry name" value="CHB_HEX_C_1"/>
    <property type="match status" value="1"/>
</dbReference>
<protein>
    <submittedName>
        <fullName evidence="3">CotH kinase family protein</fullName>
    </submittedName>
</protein>
<dbReference type="SUPFAM" id="SSF74853">
    <property type="entry name" value="Lamin A/C globular tail domain"/>
    <property type="match status" value="2"/>
</dbReference>
<dbReference type="Proteomes" id="UP001431776">
    <property type="component" value="Unassembled WGS sequence"/>
</dbReference>
<proteinExistence type="predicted"/>
<sequence length="1125" mass="124077">MGAGRSRALWVLPFVVSGLWAAAAAGQGRPVRPGDEMQVVINEFMASNQSTIQSPDRRYSDWIELHNPSNTNVDLAGMYLSDDSSAPAKWQFPVGSPSLTTIGPGGYLLIWADGGIASAGLHADFKLSADGEEIVLVASDGVTVIDSVVFGPQRTDISCGLYPDGSDEWRFMAVPTPGAANVSVYDGIAEAPRISRAGGLFTEPLTVTLATETPGATIYYTTDGSVPYSEARQRPGGNIYAGPIQITNTTTVRAVAWRPGWRQSEVSSERYIFISRDLQGFNSNLPLIVLDQSESPITAARSSEAYLALVDRSSDGRARFSGPATLHSRVMASVRGSSSQQFPKRMFGVHLVDEDGDNRKESLLGMPAEHNWVLYAPYSDKSLMRNAVAYGMSNDIGRYAPRTRFVELFLHSGVGPLNYSHYHGVYVLVERIKWADGRVEIAKLEPADDSEPEITGGYIIKKDRLNPGEQGLRTSRGAHLAYVRPNERDITVAQRQWLIGYLNQFESALFGTGFADPHAGYAAFIDPESFVDLHLITELCKEIDGYRLSTFMHKDRGGKLTMGPLWDFNLSLGNANYLDGWNPQGWYYPLISQSDYLHGWYTRLFQDPVFRLLYADRWFEFRRGAFTTDRLLEVIDDYAALLDESQARNFARWPILGRYVWPNWYIANTYRQEIVWMKGWLTERLAWMDDRIAIEYAAAPPAFNQQGGHVETGFVLAMDGPGTIHYTLDGSDPRSLTASDTVHRTVLIPESAPKRVHVPTGPVDDAWRGGTAFDDSAWSLVTGSPGGVGFERSVGYEHLITLDVGDAMYGRQRSCYIRIPFNLAEPAAQFDKLTLRIRYDDGFVAYLNGTEIARRNVAGVPAWNAGAADQNPDLEAMEFEEIDIADFELLLRRAGNVLAIHGVNVSATSSDFLISAALVATVVERRDDVPAVEQYVGPLSLDRSVQVKARSLVGGSWSALNAATFAVGPVAESLRISEIMYHPVDDPNAEYIELVNIGAETIDLGLVEFTAGVRFIFPSVELLPGEYVLIVRDLAAFEARYGPGLPVVGQYDGRLDNAGERVELRDAAGQVIHDFPYEDDWYTKTDGKGYSLTVVDPANTDPKAWADKDIWRPSTILGGSPGFEE</sequence>